<dbReference type="EC" id="2.4.2.8" evidence="6 17"/>
<dbReference type="Proteomes" id="UP001597380">
    <property type="component" value="Unassembled WGS sequence"/>
</dbReference>
<keyword evidence="13 17" id="KW-0547">Nucleotide-binding</keyword>
<sequence length="179" mass="20507">MKHRIDTLYSEAELKKTLNRLGQQISQDYENTEQLLMIGLLKGSVVFLADLCREVSSSVELDFMVVSSYGHRMQTSGDVRVLKDIEVDIKGRDVLIVEDIIDSGFTLSKVRQMLLLREPRSLKICTLLDKTSRREVDVPVDYVGYEVPDTFVVGYGIDWAEKYRNLPYIGKVIIEEERG</sequence>
<evidence type="ECO:0000256" key="14">
    <source>
        <dbReference type="ARBA" id="ARBA00022842"/>
    </source>
</evidence>
<dbReference type="Pfam" id="PF00156">
    <property type="entry name" value="Pribosyltran"/>
    <property type="match status" value="1"/>
</dbReference>
<dbReference type="CDD" id="cd06223">
    <property type="entry name" value="PRTases_typeI"/>
    <property type="match status" value="1"/>
</dbReference>
<dbReference type="SUPFAM" id="SSF53271">
    <property type="entry name" value="PRTase-like"/>
    <property type="match status" value="1"/>
</dbReference>
<keyword evidence="14 17" id="KW-0460">Magnesium</keyword>
<keyword evidence="10 17" id="KW-0808">Transferase</keyword>
<evidence type="ECO:0000256" key="12">
    <source>
        <dbReference type="ARBA" id="ARBA00022726"/>
    </source>
</evidence>
<evidence type="ECO:0000313" key="20">
    <source>
        <dbReference type="Proteomes" id="UP001597380"/>
    </source>
</evidence>
<evidence type="ECO:0000256" key="1">
    <source>
        <dbReference type="ARBA" id="ARBA00001946"/>
    </source>
</evidence>
<keyword evidence="11 17" id="KW-0479">Metal-binding</keyword>
<evidence type="ECO:0000256" key="2">
    <source>
        <dbReference type="ARBA" id="ARBA00003637"/>
    </source>
</evidence>
<evidence type="ECO:0000256" key="16">
    <source>
        <dbReference type="ARBA" id="ARBA00049402"/>
    </source>
</evidence>
<evidence type="ECO:0000256" key="7">
    <source>
        <dbReference type="ARBA" id="ARBA00014105"/>
    </source>
</evidence>
<evidence type="ECO:0000256" key="13">
    <source>
        <dbReference type="ARBA" id="ARBA00022741"/>
    </source>
</evidence>
<dbReference type="PANTHER" id="PTHR43340:SF1">
    <property type="entry name" value="HYPOXANTHINE PHOSPHORIBOSYLTRANSFERASE"/>
    <property type="match status" value="1"/>
</dbReference>
<dbReference type="PANTHER" id="PTHR43340">
    <property type="entry name" value="HYPOXANTHINE-GUANINE PHOSPHORIBOSYLTRANSFERASE"/>
    <property type="match status" value="1"/>
</dbReference>
<evidence type="ECO:0000256" key="3">
    <source>
        <dbReference type="ARBA" id="ARBA00004496"/>
    </source>
</evidence>
<comment type="function">
    <text evidence="2">Purine salvage pathway enzyme which catalyzes the transfer of the ribosyl-5-phosphate group from 5-phospho-alpha-D-ribose 1-diphosphate (PRPP) to the N9 position of hypoxanthine to yield IMP (inosine 5'-monophosphate). To a lesser extent, can also act on guanine leading to GMP, but shows a highly less efficient activity with xanthine.</text>
</comment>
<evidence type="ECO:0000256" key="17">
    <source>
        <dbReference type="RuleBase" id="RU364099"/>
    </source>
</evidence>
<reference evidence="20" key="1">
    <citation type="journal article" date="2019" name="Int. J. Syst. Evol. Microbiol.">
        <title>The Global Catalogue of Microorganisms (GCM) 10K type strain sequencing project: providing services to taxonomists for standard genome sequencing and annotation.</title>
        <authorList>
            <consortium name="The Broad Institute Genomics Platform"/>
            <consortium name="The Broad Institute Genome Sequencing Center for Infectious Disease"/>
            <person name="Wu L."/>
            <person name="Ma J."/>
        </authorList>
    </citation>
    <scope>NUCLEOTIDE SEQUENCE [LARGE SCALE GENOMIC DNA]</scope>
    <source>
        <strain evidence="20">CGMCC 1.10992</strain>
    </source>
</reference>
<evidence type="ECO:0000256" key="9">
    <source>
        <dbReference type="ARBA" id="ARBA00022676"/>
    </source>
</evidence>
<keyword evidence="20" id="KW-1185">Reference proteome</keyword>
<dbReference type="InterPro" id="IPR005904">
    <property type="entry name" value="Hxn_phspho_trans"/>
</dbReference>
<evidence type="ECO:0000256" key="4">
    <source>
        <dbReference type="ARBA" id="ARBA00004669"/>
    </source>
</evidence>
<evidence type="ECO:0000256" key="6">
    <source>
        <dbReference type="ARBA" id="ARBA00011895"/>
    </source>
</evidence>
<evidence type="ECO:0000256" key="11">
    <source>
        <dbReference type="ARBA" id="ARBA00022723"/>
    </source>
</evidence>
<dbReference type="GO" id="GO:0016757">
    <property type="term" value="F:glycosyltransferase activity"/>
    <property type="evidence" value="ECO:0007669"/>
    <property type="project" value="UniProtKB-KW"/>
</dbReference>
<evidence type="ECO:0000256" key="5">
    <source>
        <dbReference type="ARBA" id="ARBA00008391"/>
    </source>
</evidence>
<dbReference type="EMBL" id="JBHUHT010000030">
    <property type="protein sequence ID" value="MFD2097864.1"/>
    <property type="molecule type" value="Genomic_DNA"/>
</dbReference>
<comment type="cofactor">
    <cofactor evidence="1 17">
        <name>Mg(2+)</name>
        <dbReference type="ChEBI" id="CHEBI:18420"/>
    </cofactor>
</comment>
<comment type="caution">
    <text evidence="19">The sequence shown here is derived from an EMBL/GenBank/DDBJ whole genome shotgun (WGS) entry which is preliminary data.</text>
</comment>
<gene>
    <name evidence="19" type="primary">hpt</name>
    <name evidence="19" type="ORF">ACFSJ3_17895</name>
</gene>
<dbReference type="NCBIfam" id="TIGR01203">
    <property type="entry name" value="HGPRTase"/>
    <property type="match status" value="1"/>
</dbReference>
<feature type="domain" description="Phosphoribosyltransferase" evidence="18">
    <location>
        <begin position="6"/>
        <end position="158"/>
    </location>
</feature>
<dbReference type="Gene3D" id="3.40.50.2020">
    <property type="match status" value="1"/>
</dbReference>
<name>A0ABW4XVC7_9GAMM</name>
<dbReference type="InterPro" id="IPR000836">
    <property type="entry name" value="PRTase_dom"/>
</dbReference>
<accession>A0ABW4XVC7</accession>
<evidence type="ECO:0000256" key="8">
    <source>
        <dbReference type="ARBA" id="ARBA00022490"/>
    </source>
</evidence>
<keyword evidence="12 17" id="KW-0660">Purine salvage</keyword>
<proteinExistence type="inferred from homology"/>
<evidence type="ECO:0000256" key="10">
    <source>
        <dbReference type="ARBA" id="ARBA00022679"/>
    </source>
</evidence>
<comment type="catalytic activity">
    <reaction evidence="15">
        <text>GMP + diphosphate = guanine + 5-phospho-alpha-D-ribose 1-diphosphate</text>
        <dbReference type="Rhea" id="RHEA:25424"/>
        <dbReference type="ChEBI" id="CHEBI:16235"/>
        <dbReference type="ChEBI" id="CHEBI:33019"/>
        <dbReference type="ChEBI" id="CHEBI:58017"/>
        <dbReference type="ChEBI" id="CHEBI:58115"/>
        <dbReference type="EC" id="2.4.2.8"/>
    </reaction>
    <physiologicalReaction direction="right-to-left" evidence="15">
        <dbReference type="Rhea" id="RHEA:25426"/>
    </physiologicalReaction>
</comment>
<keyword evidence="8 17" id="KW-0963">Cytoplasm</keyword>
<comment type="similarity">
    <text evidence="5 17">Belongs to the purine/pyrimidine phosphoribosyltransferase family.</text>
</comment>
<evidence type="ECO:0000259" key="18">
    <source>
        <dbReference type="Pfam" id="PF00156"/>
    </source>
</evidence>
<comment type="pathway">
    <text evidence="4 17">Purine metabolism; IMP biosynthesis via salvage pathway; IMP from hypoxanthine: step 1/1.</text>
</comment>
<organism evidence="19 20">
    <name type="scientific">Corallincola platygyrae</name>
    <dbReference type="NCBI Taxonomy" id="1193278"/>
    <lineage>
        <taxon>Bacteria</taxon>
        <taxon>Pseudomonadati</taxon>
        <taxon>Pseudomonadota</taxon>
        <taxon>Gammaproteobacteria</taxon>
        <taxon>Alteromonadales</taxon>
        <taxon>Psychromonadaceae</taxon>
        <taxon>Corallincola</taxon>
    </lineage>
</organism>
<protein>
    <recommendedName>
        <fullName evidence="7 17">Hypoxanthine phosphoribosyltransferase</fullName>
        <ecNumber evidence="6 17">2.4.2.8</ecNumber>
    </recommendedName>
</protein>
<evidence type="ECO:0000256" key="15">
    <source>
        <dbReference type="ARBA" id="ARBA00048811"/>
    </source>
</evidence>
<dbReference type="InterPro" id="IPR029057">
    <property type="entry name" value="PRTase-like"/>
</dbReference>
<dbReference type="InterPro" id="IPR050408">
    <property type="entry name" value="HGPRT"/>
</dbReference>
<dbReference type="RefSeq" id="WP_345340001.1">
    <property type="nucleotide sequence ID" value="NZ_BAABLI010000013.1"/>
</dbReference>
<keyword evidence="9 17" id="KW-0328">Glycosyltransferase</keyword>
<comment type="catalytic activity">
    <reaction evidence="16">
        <text>IMP + diphosphate = hypoxanthine + 5-phospho-alpha-D-ribose 1-diphosphate</text>
        <dbReference type="Rhea" id="RHEA:17973"/>
        <dbReference type="ChEBI" id="CHEBI:17368"/>
        <dbReference type="ChEBI" id="CHEBI:33019"/>
        <dbReference type="ChEBI" id="CHEBI:58017"/>
        <dbReference type="ChEBI" id="CHEBI:58053"/>
        <dbReference type="EC" id="2.4.2.8"/>
    </reaction>
    <physiologicalReaction direction="right-to-left" evidence="16">
        <dbReference type="Rhea" id="RHEA:17975"/>
    </physiologicalReaction>
</comment>
<comment type="subcellular location">
    <subcellularLocation>
        <location evidence="3 17">Cytoplasm</location>
    </subcellularLocation>
</comment>
<evidence type="ECO:0000313" key="19">
    <source>
        <dbReference type="EMBL" id="MFD2097864.1"/>
    </source>
</evidence>